<sequence>MRTLAQIIAIATLTTSSIFANPIAGETSANANKANNFAVGMYQSVGTLDMHLTLDKIAGKTVSVLIKDKTGKVIHTERIAKNARSYHGKFDLQELNDGAYTIEITDGTDTITRTININSAKPQDITRTIVVE</sequence>
<evidence type="ECO:0000313" key="3">
    <source>
        <dbReference type="Proteomes" id="UP000524404"/>
    </source>
</evidence>
<dbReference type="Gene3D" id="2.60.40.3080">
    <property type="match status" value="1"/>
</dbReference>
<gene>
    <name evidence="2" type="ORF">HNP25_000553</name>
</gene>
<evidence type="ECO:0000313" key="2">
    <source>
        <dbReference type="EMBL" id="MBB6001913.1"/>
    </source>
</evidence>
<proteinExistence type="predicted"/>
<comment type="caution">
    <text evidence="2">The sequence shown here is derived from an EMBL/GenBank/DDBJ whole genome shotgun (WGS) entry which is preliminary data.</text>
</comment>
<reference evidence="2 3" key="1">
    <citation type="submission" date="2020-08" db="EMBL/GenBank/DDBJ databases">
        <title>Functional genomics of gut bacteria from endangered species of beetles.</title>
        <authorList>
            <person name="Carlos-Shanley C."/>
        </authorList>
    </citation>
    <scope>NUCLEOTIDE SEQUENCE [LARGE SCALE GENOMIC DNA]</scope>
    <source>
        <strain evidence="2 3">S00070</strain>
    </source>
</reference>
<feature type="signal peptide" evidence="1">
    <location>
        <begin position="1"/>
        <end position="20"/>
    </location>
</feature>
<evidence type="ECO:0000256" key="1">
    <source>
        <dbReference type="SAM" id="SignalP"/>
    </source>
</evidence>
<organism evidence="2 3">
    <name type="scientific">Arcicella rosea</name>
    <dbReference type="NCBI Taxonomy" id="502909"/>
    <lineage>
        <taxon>Bacteria</taxon>
        <taxon>Pseudomonadati</taxon>
        <taxon>Bacteroidota</taxon>
        <taxon>Cytophagia</taxon>
        <taxon>Cytophagales</taxon>
        <taxon>Flectobacillaceae</taxon>
        <taxon>Arcicella</taxon>
    </lineage>
</organism>
<keyword evidence="3" id="KW-1185">Reference proteome</keyword>
<keyword evidence="1" id="KW-0732">Signal</keyword>
<accession>A0A841ELK8</accession>
<dbReference type="EMBL" id="JACHKT010000002">
    <property type="protein sequence ID" value="MBB6001913.1"/>
    <property type="molecule type" value="Genomic_DNA"/>
</dbReference>
<evidence type="ECO:0008006" key="4">
    <source>
        <dbReference type="Google" id="ProtNLM"/>
    </source>
</evidence>
<dbReference type="AlphaFoldDB" id="A0A841ELK8"/>
<name>A0A841ELK8_9BACT</name>
<dbReference type="RefSeq" id="WP_184129846.1">
    <property type="nucleotide sequence ID" value="NZ_JACHKT010000002.1"/>
</dbReference>
<feature type="chain" id="PRO_5032829607" description="Por secretion system C-terminal sorting domain-containing protein" evidence="1">
    <location>
        <begin position="21"/>
        <end position="132"/>
    </location>
</feature>
<protein>
    <recommendedName>
        <fullName evidence="4">Por secretion system C-terminal sorting domain-containing protein</fullName>
    </recommendedName>
</protein>
<dbReference type="Proteomes" id="UP000524404">
    <property type="component" value="Unassembled WGS sequence"/>
</dbReference>